<keyword evidence="4" id="KW-1185">Reference proteome</keyword>
<evidence type="ECO:0000256" key="2">
    <source>
        <dbReference type="SAM" id="Phobius"/>
    </source>
</evidence>
<protein>
    <submittedName>
        <fullName evidence="3">Uncharacterized protein</fullName>
    </submittedName>
</protein>
<evidence type="ECO:0000313" key="3">
    <source>
        <dbReference type="EMBL" id="PPQ66479.1"/>
    </source>
</evidence>
<dbReference type="AlphaFoldDB" id="A0A409VJL9"/>
<dbReference type="STRING" id="181874.A0A409VJL9"/>
<dbReference type="InParanoid" id="A0A409VJL9"/>
<keyword evidence="2" id="KW-0472">Membrane</keyword>
<name>A0A409VJL9_9AGAR</name>
<keyword evidence="2" id="KW-1133">Transmembrane helix</keyword>
<keyword evidence="2" id="KW-0812">Transmembrane</keyword>
<evidence type="ECO:0000313" key="4">
    <source>
        <dbReference type="Proteomes" id="UP000284842"/>
    </source>
</evidence>
<sequence>MVAASSICTPVGGLVTHGSYQITIDAWVYNPVSGNVSDGDGLFQTSLFTTSSLKVGYHTVWMTNVGQGALDLDYLTWQTPIGQPEEELITQTIQDNESSFRYSPEGAWNVTFPNQGMFAGGSGHQTTTAGATAELAFEMVDIESFLTGDTVFLYGSVGPNGASYSVQMDDQAPLNFTSLKSPYRPGTMLYQASNLGGGRHTVKVVSTSYSNSGRTLSIDYAEVYTVPSLQLSTGSPRLTTGAIIGISIGGFFGLTLLLGLLFYLFKWRWKSQQYKRISQRPSSTVYDPYTYVPPTATADPSNLVSPSASSQKSRILYSQSSHSSFGMTSPMSAACSGSTMEPFSPEPCDPIDNAQLVTVTYPRDSKCNPQITLAPAPVGTAGIRASSSHSSLAQLPPGARIPTPPGSQAINHPPSYGGSSVLQ</sequence>
<accession>A0A409VJL9</accession>
<evidence type="ECO:0000256" key="1">
    <source>
        <dbReference type="SAM" id="MobiDB-lite"/>
    </source>
</evidence>
<feature type="transmembrane region" description="Helical" evidence="2">
    <location>
        <begin position="242"/>
        <end position="265"/>
    </location>
</feature>
<proteinExistence type="predicted"/>
<dbReference type="Gene3D" id="2.60.120.260">
    <property type="entry name" value="Galactose-binding domain-like"/>
    <property type="match status" value="1"/>
</dbReference>
<gene>
    <name evidence="3" type="ORF">CVT24_007053</name>
</gene>
<reference evidence="3 4" key="1">
    <citation type="journal article" date="2018" name="Evol. Lett.">
        <title>Horizontal gene cluster transfer increased hallucinogenic mushroom diversity.</title>
        <authorList>
            <person name="Reynolds H.T."/>
            <person name="Vijayakumar V."/>
            <person name="Gluck-Thaler E."/>
            <person name="Korotkin H.B."/>
            <person name="Matheny P.B."/>
            <person name="Slot J.C."/>
        </authorList>
    </citation>
    <scope>NUCLEOTIDE SEQUENCE [LARGE SCALE GENOMIC DNA]</scope>
    <source>
        <strain evidence="3 4">2629</strain>
    </source>
</reference>
<dbReference type="EMBL" id="NHTK01006042">
    <property type="protein sequence ID" value="PPQ66479.1"/>
    <property type="molecule type" value="Genomic_DNA"/>
</dbReference>
<dbReference type="Proteomes" id="UP000284842">
    <property type="component" value="Unassembled WGS sequence"/>
</dbReference>
<dbReference type="OrthoDB" id="2564234at2759"/>
<feature type="region of interest" description="Disordered" evidence="1">
    <location>
        <begin position="382"/>
        <end position="423"/>
    </location>
</feature>
<comment type="caution">
    <text evidence="3">The sequence shown here is derived from an EMBL/GenBank/DDBJ whole genome shotgun (WGS) entry which is preliminary data.</text>
</comment>
<organism evidence="3 4">
    <name type="scientific">Panaeolus cyanescens</name>
    <dbReference type="NCBI Taxonomy" id="181874"/>
    <lineage>
        <taxon>Eukaryota</taxon>
        <taxon>Fungi</taxon>
        <taxon>Dikarya</taxon>
        <taxon>Basidiomycota</taxon>
        <taxon>Agaricomycotina</taxon>
        <taxon>Agaricomycetes</taxon>
        <taxon>Agaricomycetidae</taxon>
        <taxon>Agaricales</taxon>
        <taxon>Agaricineae</taxon>
        <taxon>Galeropsidaceae</taxon>
        <taxon>Panaeolus</taxon>
    </lineage>
</organism>